<dbReference type="EMBL" id="BAAAHC010000008">
    <property type="protein sequence ID" value="GAA0517496.1"/>
    <property type="molecule type" value="Genomic_DNA"/>
</dbReference>
<keyword evidence="1" id="KW-0472">Membrane</keyword>
<dbReference type="Gene3D" id="3.40.50.300">
    <property type="entry name" value="P-loop containing nucleotide triphosphate hydrolases"/>
    <property type="match status" value="1"/>
</dbReference>
<evidence type="ECO:0000313" key="4">
    <source>
        <dbReference type="Proteomes" id="UP000597989"/>
    </source>
</evidence>
<reference evidence="3" key="3">
    <citation type="submission" date="2020-09" db="EMBL/GenBank/DDBJ databases">
        <authorList>
            <person name="Sun Q."/>
            <person name="Zhou Y."/>
        </authorList>
    </citation>
    <scope>NUCLEOTIDE SEQUENCE</scope>
    <source>
        <strain evidence="3">CGMCC 4.7206</strain>
    </source>
</reference>
<evidence type="ECO:0000313" key="5">
    <source>
        <dbReference type="Proteomes" id="UP001500220"/>
    </source>
</evidence>
<feature type="transmembrane region" description="Helical" evidence="1">
    <location>
        <begin position="537"/>
        <end position="559"/>
    </location>
</feature>
<dbReference type="SUPFAM" id="SSF52540">
    <property type="entry name" value="P-loop containing nucleoside triphosphate hydrolases"/>
    <property type="match status" value="1"/>
</dbReference>
<dbReference type="InterPro" id="IPR027417">
    <property type="entry name" value="P-loop_NTPase"/>
</dbReference>
<dbReference type="EMBL" id="BMMT01000006">
    <property type="protein sequence ID" value="GGI84144.1"/>
    <property type="molecule type" value="Genomic_DNA"/>
</dbReference>
<dbReference type="PRINTS" id="PR00364">
    <property type="entry name" value="DISEASERSIST"/>
</dbReference>
<sequence>MGDEPEVRNEQGGTVNGPVAQVGNVYGGLHFGGRAEERAVPRQLPPDVAAFAGQADELAALDAVLADSARAVVISAVDNAPGLGRTALAVHWANRVAQRFPDGQLHVDLRGSGEWPARPADVLRSFLAALGDRDIPADLSALEGRYRTLLADKRVLVVLDDARDVDQVRPLLPGGSTSFVVVTSRNPLTGLVAEGARSLGLDALTPGEARDLLARRLGEQRLAAEPQAVAELVELCAGSPLALSEVAARAANTTLADLAGEVRVAVAGTEGLSARTAAVLAWSRGRSEPPEHRDWAKRLAGLTWVRSRQFLFAAAAVLGATVLIGSTELIAASSFLGLGFFALRLALLVAGLVVMEQSGRRGVIGVGLAASGVLYFLVDALVSVHGSADVWSWLELFAVIALAAGLAVRWAPFRAVPRRVRLVAPPRYPLSFVVLGAAAAQFILLFAAFPVEYGSTTVTEAAGALAALLPVVAIGGLCTLAVLTRTLDEAQRTFAGSAVVAYLGPEVVFGLGSLPLGRHFTYLGGALWASGETSAPWVWFAVAQALVSAVLMTSTLALLRRRAEAR</sequence>
<reference evidence="2" key="4">
    <citation type="submission" date="2023-12" db="EMBL/GenBank/DDBJ databases">
        <authorList>
            <person name="Sun Q."/>
            <person name="Inoue M."/>
        </authorList>
    </citation>
    <scope>NUCLEOTIDE SEQUENCE</scope>
    <source>
        <strain evidence="2">JCM 10664</strain>
    </source>
</reference>
<protein>
    <recommendedName>
        <fullName evidence="6">NB-ARC domain-containing protein</fullName>
    </recommendedName>
</protein>
<feature type="transmembrane region" description="Helical" evidence="1">
    <location>
        <begin position="310"/>
        <end position="330"/>
    </location>
</feature>
<keyword evidence="1" id="KW-1133">Transmembrane helix</keyword>
<organism evidence="3 4">
    <name type="scientific">Saccharopolyspora thermophila</name>
    <dbReference type="NCBI Taxonomy" id="89367"/>
    <lineage>
        <taxon>Bacteria</taxon>
        <taxon>Bacillati</taxon>
        <taxon>Actinomycetota</taxon>
        <taxon>Actinomycetes</taxon>
        <taxon>Pseudonocardiales</taxon>
        <taxon>Pseudonocardiaceae</taxon>
        <taxon>Saccharopolyspora</taxon>
    </lineage>
</organism>
<dbReference type="Proteomes" id="UP000597989">
    <property type="component" value="Unassembled WGS sequence"/>
</dbReference>
<reference evidence="3 4" key="1">
    <citation type="journal article" date="2014" name="Int. J. Syst. Evol. Microbiol.">
        <title>Complete genome sequence of Corynebacterium casei LMG S-19264T (=DSM 44701T), isolated from a smear-ripened cheese.</title>
        <authorList>
            <consortium name="US DOE Joint Genome Institute (JGI-PGF)"/>
            <person name="Walter F."/>
            <person name="Albersmeier A."/>
            <person name="Kalinowski J."/>
            <person name="Ruckert C."/>
        </authorList>
    </citation>
    <scope>NUCLEOTIDE SEQUENCE [LARGE SCALE GENOMIC DNA]</scope>
    <source>
        <strain evidence="3 4">CGMCC 4.7206</strain>
    </source>
</reference>
<accession>A0A917JU14</accession>
<dbReference type="RefSeq" id="WP_188987192.1">
    <property type="nucleotide sequence ID" value="NZ_BAAAHC010000008.1"/>
</dbReference>
<feature type="transmembrane region" description="Helical" evidence="1">
    <location>
        <begin position="362"/>
        <end position="384"/>
    </location>
</feature>
<dbReference type="AlphaFoldDB" id="A0A917JU14"/>
<feature type="transmembrane region" description="Helical" evidence="1">
    <location>
        <begin position="461"/>
        <end position="483"/>
    </location>
</feature>
<reference evidence="2 5" key="2">
    <citation type="journal article" date="2019" name="Int. J. Syst. Evol. Microbiol.">
        <title>The Global Catalogue of Microorganisms (GCM) 10K type strain sequencing project: providing services to taxonomists for standard genome sequencing and annotation.</title>
        <authorList>
            <consortium name="The Broad Institute Genomics Platform"/>
            <consortium name="The Broad Institute Genome Sequencing Center for Infectious Disease"/>
            <person name="Wu L."/>
            <person name="Ma J."/>
        </authorList>
    </citation>
    <scope>NUCLEOTIDE SEQUENCE [LARGE SCALE GENOMIC DNA]</scope>
    <source>
        <strain evidence="2 5">JCM 10664</strain>
    </source>
</reference>
<keyword evidence="5" id="KW-1185">Reference proteome</keyword>
<dbReference type="PANTHER" id="PTHR47691">
    <property type="entry name" value="REGULATOR-RELATED"/>
    <property type="match status" value="1"/>
</dbReference>
<dbReference type="Proteomes" id="UP001500220">
    <property type="component" value="Unassembled WGS sequence"/>
</dbReference>
<feature type="transmembrane region" description="Helical" evidence="1">
    <location>
        <begin position="428"/>
        <end position="449"/>
    </location>
</feature>
<proteinExistence type="predicted"/>
<evidence type="ECO:0000256" key="1">
    <source>
        <dbReference type="SAM" id="Phobius"/>
    </source>
</evidence>
<feature type="transmembrane region" description="Helical" evidence="1">
    <location>
        <begin position="390"/>
        <end position="408"/>
    </location>
</feature>
<feature type="transmembrane region" description="Helical" evidence="1">
    <location>
        <begin position="495"/>
        <end position="517"/>
    </location>
</feature>
<comment type="caution">
    <text evidence="3">The sequence shown here is derived from an EMBL/GenBank/DDBJ whole genome shotgun (WGS) entry which is preliminary data.</text>
</comment>
<dbReference type="PANTHER" id="PTHR47691:SF3">
    <property type="entry name" value="HTH-TYPE TRANSCRIPTIONAL REGULATOR RV0890C-RELATED"/>
    <property type="match status" value="1"/>
</dbReference>
<name>A0A917JU14_9PSEU</name>
<dbReference type="GO" id="GO:0043531">
    <property type="term" value="F:ADP binding"/>
    <property type="evidence" value="ECO:0007669"/>
    <property type="project" value="InterPro"/>
</dbReference>
<gene>
    <name evidence="2" type="ORF">GCM10009545_19410</name>
    <name evidence="3" type="ORF">GCM10011581_21660</name>
</gene>
<evidence type="ECO:0000313" key="3">
    <source>
        <dbReference type="EMBL" id="GGI84144.1"/>
    </source>
</evidence>
<evidence type="ECO:0000313" key="2">
    <source>
        <dbReference type="EMBL" id="GAA0517496.1"/>
    </source>
</evidence>
<feature type="transmembrane region" description="Helical" evidence="1">
    <location>
        <begin position="336"/>
        <end position="355"/>
    </location>
</feature>
<evidence type="ECO:0008006" key="6">
    <source>
        <dbReference type="Google" id="ProtNLM"/>
    </source>
</evidence>
<keyword evidence="1" id="KW-0812">Transmembrane</keyword>